<keyword evidence="2" id="KW-0812">Transmembrane</keyword>
<feature type="signal peptide" evidence="3">
    <location>
        <begin position="1"/>
        <end position="23"/>
    </location>
</feature>
<dbReference type="AlphaFoldDB" id="A0A498NS49"/>
<proteinExistence type="predicted"/>
<sequence>MLKCFNIMKIMQLHLYLLIWCQAAKTLTDRLTDLGLYYCVTTDPPPKYSNGTRLHITDPTLNLESKNHTVVKYIEKDQSHWLIILISAVFNGVLIIVIIGLVKVFVLGSKRTRDNLKRSQDPHLQQPQVLHLEQPQNSSQVQQQTTNTVEEPLDLIRLSLDERIYLKMRNDRETSLCCGGSSYITSKVSVQPSQ</sequence>
<protein>
    <submittedName>
        <fullName evidence="4">Uncharacterized protein</fullName>
    </submittedName>
</protein>
<reference evidence="4 5" key="1">
    <citation type="submission" date="2018-03" db="EMBL/GenBank/DDBJ databases">
        <title>Draft genome sequence of Rohu Carp (Labeo rohita).</title>
        <authorList>
            <person name="Das P."/>
            <person name="Kushwaha B."/>
            <person name="Joshi C.G."/>
            <person name="Kumar D."/>
            <person name="Nagpure N.S."/>
            <person name="Sahoo L."/>
            <person name="Das S.P."/>
            <person name="Bit A."/>
            <person name="Patnaik S."/>
            <person name="Meher P.K."/>
            <person name="Jayasankar P."/>
            <person name="Koringa P.G."/>
            <person name="Patel N.V."/>
            <person name="Hinsu A.T."/>
            <person name="Kumar R."/>
            <person name="Pandey M."/>
            <person name="Agarwal S."/>
            <person name="Srivastava S."/>
            <person name="Singh M."/>
            <person name="Iquebal M.A."/>
            <person name="Jaiswal S."/>
            <person name="Angadi U.B."/>
            <person name="Kumar N."/>
            <person name="Raza M."/>
            <person name="Shah T.M."/>
            <person name="Rai A."/>
            <person name="Jena J.K."/>
        </authorList>
    </citation>
    <scope>NUCLEOTIDE SEQUENCE [LARGE SCALE GENOMIC DNA]</scope>
    <source>
        <strain evidence="4">DASCIFA01</strain>
        <tissue evidence="4">Testis</tissue>
    </source>
</reference>
<dbReference type="STRING" id="84645.A0A498NS49"/>
<comment type="caution">
    <text evidence="4">The sequence shown here is derived from an EMBL/GenBank/DDBJ whole genome shotgun (WGS) entry which is preliminary data.</text>
</comment>
<feature type="transmembrane region" description="Helical" evidence="2">
    <location>
        <begin position="81"/>
        <end position="108"/>
    </location>
</feature>
<keyword evidence="3" id="KW-0732">Signal</keyword>
<evidence type="ECO:0000256" key="2">
    <source>
        <dbReference type="SAM" id="Phobius"/>
    </source>
</evidence>
<accession>A0A498NS49</accession>
<keyword evidence="2" id="KW-1133">Transmembrane helix</keyword>
<feature type="compositionally biased region" description="Low complexity" evidence="1">
    <location>
        <begin position="133"/>
        <end position="147"/>
    </location>
</feature>
<feature type="chain" id="PRO_5019846261" evidence="3">
    <location>
        <begin position="24"/>
        <end position="194"/>
    </location>
</feature>
<evidence type="ECO:0000256" key="3">
    <source>
        <dbReference type="SAM" id="SignalP"/>
    </source>
</evidence>
<feature type="region of interest" description="Disordered" evidence="1">
    <location>
        <begin position="116"/>
        <end position="147"/>
    </location>
</feature>
<evidence type="ECO:0000313" key="4">
    <source>
        <dbReference type="EMBL" id="RXN34479.1"/>
    </source>
</evidence>
<evidence type="ECO:0000313" key="5">
    <source>
        <dbReference type="Proteomes" id="UP000290572"/>
    </source>
</evidence>
<evidence type="ECO:0000256" key="1">
    <source>
        <dbReference type="SAM" id="MobiDB-lite"/>
    </source>
</evidence>
<keyword evidence="5" id="KW-1185">Reference proteome</keyword>
<dbReference type="Proteomes" id="UP000290572">
    <property type="component" value="Unassembled WGS sequence"/>
</dbReference>
<name>A0A498NS49_LABRO</name>
<keyword evidence="2" id="KW-0472">Membrane</keyword>
<organism evidence="4 5">
    <name type="scientific">Labeo rohita</name>
    <name type="common">Indian major carp</name>
    <name type="synonym">Cyprinus rohita</name>
    <dbReference type="NCBI Taxonomy" id="84645"/>
    <lineage>
        <taxon>Eukaryota</taxon>
        <taxon>Metazoa</taxon>
        <taxon>Chordata</taxon>
        <taxon>Craniata</taxon>
        <taxon>Vertebrata</taxon>
        <taxon>Euteleostomi</taxon>
        <taxon>Actinopterygii</taxon>
        <taxon>Neopterygii</taxon>
        <taxon>Teleostei</taxon>
        <taxon>Ostariophysi</taxon>
        <taxon>Cypriniformes</taxon>
        <taxon>Cyprinidae</taxon>
        <taxon>Labeoninae</taxon>
        <taxon>Labeonini</taxon>
        <taxon>Labeo</taxon>
    </lineage>
</organism>
<gene>
    <name evidence="4" type="ORF">ROHU_014967</name>
</gene>
<dbReference type="EMBL" id="QBIY01011172">
    <property type="protein sequence ID" value="RXN34479.1"/>
    <property type="molecule type" value="Genomic_DNA"/>
</dbReference>